<feature type="region of interest" description="Disordered" evidence="1">
    <location>
        <begin position="776"/>
        <end position="804"/>
    </location>
</feature>
<feature type="region of interest" description="Disordered" evidence="1">
    <location>
        <begin position="632"/>
        <end position="653"/>
    </location>
</feature>
<evidence type="ECO:0000313" key="2">
    <source>
        <dbReference type="Proteomes" id="UP000515146"/>
    </source>
</evidence>
<gene>
    <name evidence="3" type="primary">LOC113798878</name>
</gene>
<feature type="compositionally biased region" description="Low complexity" evidence="1">
    <location>
        <begin position="776"/>
        <end position="794"/>
    </location>
</feature>
<evidence type="ECO:0000256" key="1">
    <source>
        <dbReference type="SAM" id="MobiDB-lite"/>
    </source>
</evidence>
<proteinExistence type="predicted"/>
<keyword evidence="2" id="KW-1185">Reference proteome</keyword>
<name>A0A6P6YJ47_DERPT</name>
<dbReference type="KEGG" id="dpte:113798878"/>
<sequence>MNNSNLEDFLTNNAMNRCVNPLQSETISSINDNNGSSFMTTTTTTEIVTNNCINTPTTTSIRPRPISVSAFSFDSGFEVSPFSNHSFPFGVESVPNIILTNNINNNCTSSTTTTAMATNTSMNSMIVQEDYEGIDDELISIDHHFTPIHSPAVVNRNSSTTQMMNHFTQRQQAFNLAIQRQENRLVKNEMENNNNNNDSNFPNAYQYDIFSFEEVGDDDVFLNDNENIDDHQHQELMIEREWYQPIRPSCSMALMYDDDNNNNNEEYQVQMEHIEREPNLSITTSSSTSRCSSTPIPIPGASTYGRHRYRSPQLMENDDDINENFSNDFIDGTSASHFMAEQNEPEFSLPNGRRMPYFHRMAPRLNRSNVFNSLFDNDNNDADNSAVSIINNNNNRPHQFGSRFQLSLSMIQGYRDQSECHSPPPLPTIPLNEIQMASGFSFRFGRQSPNHFLINSQNSRNSQLFQSTINEIYANQTLYGSRSLLSPIIEMENDDDEHLQFPMSLDSNDVQQSSSLRMEPIMEQLDTNESNEQIIRNDSLSSSSSNNNNNRPSMDVDLVPLMDRRLNSCCQCRQHNNNNNVAANSITTTRKSTIAPLPDVVLIPKLVTNRSNKQHHQRNTLLSFHEVPYHHHNDDSFSHNHHHHHHHSNERRTMSVSLPIDFEKISELGNELRQISHKFHMLKIQRSSSKNNLAHMTRDNHHHHHHHQTVNGSSSTINGNEQQQQQTNNVAINMIRSMLEMITFLSSTSNNSSNQSTEQSSSSIFTVNNSTFYTGSSLNQSSSSSSSTTTTTKTAAKLDDEKIP</sequence>
<accession>A0A6P6YJ47</accession>
<dbReference type="RefSeq" id="XP_027205267.1">
    <property type="nucleotide sequence ID" value="XM_027349466.1"/>
</dbReference>
<reference evidence="3" key="1">
    <citation type="submission" date="2025-08" db="UniProtKB">
        <authorList>
            <consortium name="RefSeq"/>
        </authorList>
    </citation>
    <scope>IDENTIFICATION</scope>
    <source>
        <strain evidence="3">Airmid</strain>
    </source>
</reference>
<protein>
    <submittedName>
        <fullName evidence="3">Probable serine/threonine-protein kinase DDB_G0282963</fullName>
    </submittedName>
</protein>
<dbReference type="OMA" id="SFHEVPY"/>
<feature type="compositionally biased region" description="Low complexity" evidence="1">
    <location>
        <begin position="281"/>
        <end position="295"/>
    </location>
</feature>
<organism evidence="2 3">
    <name type="scientific">Dermatophagoides pteronyssinus</name>
    <name type="common">European house dust mite</name>
    <dbReference type="NCBI Taxonomy" id="6956"/>
    <lineage>
        <taxon>Eukaryota</taxon>
        <taxon>Metazoa</taxon>
        <taxon>Ecdysozoa</taxon>
        <taxon>Arthropoda</taxon>
        <taxon>Chelicerata</taxon>
        <taxon>Arachnida</taxon>
        <taxon>Acari</taxon>
        <taxon>Acariformes</taxon>
        <taxon>Sarcoptiformes</taxon>
        <taxon>Astigmata</taxon>
        <taxon>Psoroptidia</taxon>
        <taxon>Analgoidea</taxon>
        <taxon>Pyroglyphidae</taxon>
        <taxon>Dermatophagoidinae</taxon>
        <taxon>Dermatophagoides</taxon>
    </lineage>
</organism>
<keyword evidence="3" id="KW-0808">Transferase</keyword>
<feature type="compositionally biased region" description="Polar residues" evidence="1">
    <location>
        <begin position="709"/>
        <end position="724"/>
    </location>
</feature>
<dbReference type="GO" id="GO:0016301">
    <property type="term" value="F:kinase activity"/>
    <property type="evidence" value="ECO:0007669"/>
    <property type="project" value="UniProtKB-KW"/>
</dbReference>
<dbReference type="OrthoDB" id="6515904at2759"/>
<feature type="region of interest" description="Disordered" evidence="1">
    <location>
        <begin position="700"/>
        <end position="724"/>
    </location>
</feature>
<dbReference type="AlphaFoldDB" id="A0A6P6YJ47"/>
<keyword evidence="3" id="KW-0418">Kinase</keyword>
<dbReference type="InParanoid" id="A0A6P6YJ47"/>
<feature type="region of interest" description="Disordered" evidence="1">
    <location>
        <begin position="281"/>
        <end position="306"/>
    </location>
</feature>
<dbReference type="Proteomes" id="UP000515146">
    <property type="component" value="Unplaced"/>
</dbReference>
<feature type="compositionally biased region" description="Basic residues" evidence="1">
    <location>
        <begin position="639"/>
        <end position="649"/>
    </location>
</feature>
<evidence type="ECO:0000313" key="3">
    <source>
        <dbReference type="RefSeq" id="XP_027205267.1"/>
    </source>
</evidence>